<dbReference type="Proteomes" id="UP000575397">
    <property type="component" value="Unassembled WGS sequence"/>
</dbReference>
<dbReference type="PANTHER" id="PTHR43140">
    <property type="entry name" value="TYPE-1 RESTRICTION ENZYME ECOKI SPECIFICITY PROTEIN"/>
    <property type="match status" value="1"/>
</dbReference>
<evidence type="ECO:0000256" key="2">
    <source>
        <dbReference type="ARBA" id="ARBA00022747"/>
    </source>
</evidence>
<protein>
    <recommendedName>
        <fullName evidence="5">Type I restriction modification DNA specificity domain-containing protein</fullName>
    </recommendedName>
</protein>
<dbReference type="CDD" id="cd17266">
    <property type="entry name" value="RMtype1_S_Sau1132ORF3780P-TRD2-CR2_like"/>
    <property type="match status" value="1"/>
</dbReference>
<dbReference type="InterPro" id="IPR051212">
    <property type="entry name" value="Type-I_RE_S_subunit"/>
</dbReference>
<evidence type="ECO:0000256" key="4">
    <source>
        <dbReference type="ARBA" id="ARBA00038652"/>
    </source>
</evidence>
<proteinExistence type="inferred from homology"/>
<evidence type="ECO:0000256" key="1">
    <source>
        <dbReference type="ARBA" id="ARBA00010923"/>
    </source>
</evidence>
<organism evidence="6 7">
    <name type="scientific">Mobiluncus mulieris</name>
    <dbReference type="NCBI Taxonomy" id="2052"/>
    <lineage>
        <taxon>Bacteria</taxon>
        <taxon>Bacillati</taxon>
        <taxon>Actinomycetota</taxon>
        <taxon>Actinomycetes</taxon>
        <taxon>Actinomycetales</taxon>
        <taxon>Actinomycetaceae</taxon>
        <taxon>Mobiluncus</taxon>
    </lineage>
</organism>
<dbReference type="PANTHER" id="PTHR43140:SF1">
    <property type="entry name" value="TYPE I RESTRICTION ENZYME ECOKI SPECIFICITY SUBUNIT"/>
    <property type="match status" value="1"/>
</dbReference>
<gene>
    <name evidence="6" type="ORF">HHJ77_00785</name>
</gene>
<evidence type="ECO:0000313" key="7">
    <source>
        <dbReference type="Proteomes" id="UP000575397"/>
    </source>
</evidence>
<evidence type="ECO:0000256" key="3">
    <source>
        <dbReference type="ARBA" id="ARBA00023125"/>
    </source>
</evidence>
<dbReference type="SUPFAM" id="SSF116734">
    <property type="entry name" value="DNA methylase specificity domain"/>
    <property type="match status" value="1"/>
</dbReference>
<dbReference type="GO" id="GO:0009307">
    <property type="term" value="P:DNA restriction-modification system"/>
    <property type="evidence" value="ECO:0007669"/>
    <property type="project" value="UniProtKB-KW"/>
</dbReference>
<comment type="similarity">
    <text evidence="1">Belongs to the type-I restriction system S methylase family.</text>
</comment>
<dbReference type="AlphaFoldDB" id="A0A7Y0URQ4"/>
<dbReference type="InterPro" id="IPR044946">
    <property type="entry name" value="Restrct_endonuc_typeI_TRD_sf"/>
</dbReference>
<feature type="domain" description="Type I restriction modification DNA specificity" evidence="5">
    <location>
        <begin position="13"/>
        <end position="161"/>
    </location>
</feature>
<dbReference type="GO" id="GO:0003677">
    <property type="term" value="F:DNA binding"/>
    <property type="evidence" value="ECO:0007669"/>
    <property type="project" value="UniProtKB-KW"/>
</dbReference>
<comment type="subunit">
    <text evidence="4">The methyltransferase is composed of M and S polypeptides.</text>
</comment>
<evidence type="ECO:0000259" key="5">
    <source>
        <dbReference type="Pfam" id="PF01420"/>
    </source>
</evidence>
<evidence type="ECO:0000313" key="6">
    <source>
        <dbReference type="EMBL" id="NMX02506.1"/>
    </source>
</evidence>
<sequence length="167" mass="18479">MSSESLKTLDTLPAGWKWFQLGNLISVHSGKAIKLYPKNSDCHVPIYGGNGIAGYTQTPSVEAGTIVLGRVGFYRGSVHLTDAPSWVSDNALRVVLKNNKLNSRFFLHLLKWLNLGSKSVSTAQPVISGKRIYSTPTPLPPLYLQMSLAKYLDMAQKIIETLRKLTY</sequence>
<dbReference type="Gene3D" id="3.90.220.20">
    <property type="entry name" value="DNA methylase specificity domains"/>
    <property type="match status" value="1"/>
</dbReference>
<name>A0A7Y0URQ4_9ACTO</name>
<comment type="caution">
    <text evidence="6">The sequence shown here is derived from an EMBL/GenBank/DDBJ whole genome shotgun (WGS) entry which is preliminary data.</text>
</comment>
<accession>A0A7Y0URQ4</accession>
<reference evidence="6 7" key="1">
    <citation type="submission" date="2020-04" db="EMBL/GenBank/DDBJ databases">
        <title>Antimicrobial susceptibility and clonality of vaginal-derived multi-drug resistant Mobiluncus isolates in China.</title>
        <authorList>
            <person name="Zhang X."/>
        </authorList>
    </citation>
    <scope>NUCLEOTIDE SEQUENCE [LARGE SCALE GENOMIC DNA]</scope>
    <source>
        <strain evidence="6 7">12</strain>
    </source>
</reference>
<keyword evidence="2" id="KW-0680">Restriction system</keyword>
<keyword evidence="3" id="KW-0238">DNA-binding</keyword>
<dbReference type="EMBL" id="JABCUS010000001">
    <property type="protein sequence ID" value="NMX02506.1"/>
    <property type="molecule type" value="Genomic_DNA"/>
</dbReference>
<dbReference type="Pfam" id="PF01420">
    <property type="entry name" value="Methylase_S"/>
    <property type="match status" value="1"/>
</dbReference>
<dbReference type="InterPro" id="IPR000055">
    <property type="entry name" value="Restrct_endonuc_typeI_TRD"/>
</dbReference>
<dbReference type="RefSeq" id="WP_169762080.1">
    <property type="nucleotide sequence ID" value="NZ_JABCUS010000001.1"/>
</dbReference>